<proteinExistence type="predicted"/>
<reference evidence="1" key="1">
    <citation type="submission" date="2018-02" db="EMBL/GenBank/DDBJ databases">
        <title>Rhizophora mucronata_Transcriptome.</title>
        <authorList>
            <person name="Meera S.P."/>
            <person name="Sreeshan A."/>
            <person name="Augustine A."/>
        </authorList>
    </citation>
    <scope>NUCLEOTIDE SEQUENCE</scope>
    <source>
        <tissue evidence="1">Leaf</tissue>
    </source>
</reference>
<protein>
    <submittedName>
        <fullName evidence="1">Uncharacterized protein</fullName>
    </submittedName>
</protein>
<organism evidence="1">
    <name type="scientific">Rhizophora mucronata</name>
    <name type="common">Asiatic mangrove</name>
    <dbReference type="NCBI Taxonomy" id="61149"/>
    <lineage>
        <taxon>Eukaryota</taxon>
        <taxon>Viridiplantae</taxon>
        <taxon>Streptophyta</taxon>
        <taxon>Embryophyta</taxon>
        <taxon>Tracheophyta</taxon>
        <taxon>Spermatophyta</taxon>
        <taxon>Magnoliopsida</taxon>
        <taxon>eudicotyledons</taxon>
        <taxon>Gunneridae</taxon>
        <taxon>Pentapetalae</taxon>
        <taxon>rosids</taxon>
        <taxon>fabids</taxon>
        <taxon>Malpighiales</taxon>
        <taxon>Rhizophoraceae</taxon>
        <taxon>Rhizophora</taxon>
    </lineage>
</organism>
<evidence type="ECO:0000313" key="1">
    <source>
        <dbReference type="EMBL" id="MBX51970.1"/>
    </source>
</evidence>
<name>A0A2P2PB31_RHIMU</name>
<dbReference type="EMBL" id="GGEC01071486">
    <property type="protein sequence ID" value="MBX51970.1"/>
    <property type="molecule type" value="Transcribed_RNA"/>
</dbReference>
<sequence>MNNCNSLKFPFSTIIKHLSKHEKKNDLLVPYIDPICLMIQAEIMNHDTTMRNGHRFKCLVGRAMMWEHQKSIIFAELKSPDNHCICSNFCN</sequence>
<dbReference type="AlphaFoldDB" id="A0A2P2PB31"/>
<accession>A0A2P2PB31</accession>